<evidence type="ECO:0008006" key="5">
    <source>
        <dbReference type="Google" id="ProtNLM"/>
    </source>
</evidence>
<organism evidence="3 4">
    <name type="scientific">Streptomyces capitiformicae</name>
    <dbReference type="NCBI Taxonomy" id="2014920"/>
    <lineage>
        <taxon>Bacteria</taxon>
        <taxon>Bacillati</taxon>
        <taxon>Actinomycetota</taxon>
        <taxon>Actinomycetes</taxon>
        <taxon>Kitasatosporales</taxon>
        <taxon>Streptomycetaceae</taxon>
        <taxon>Streptomyces</taxon>
    </lineage>
</organism>
<reference evidence="3" key="2">
    <citation type="submission" date="2020-09" db="EMBL/GenBank/DDBJ databases">
        <authorList>
            <person name="Sun Q."/>
            <person name="Zhou Y."/>
        </authorList>
    </citation>
    <scope>NUCLEOTIDE SEQUENCE</scope>
    <source>
        <strain evidence="3">CGMCC 4.7403</strain>
    </source>
</reference>
<feature type="chain" id="PRO_5036908166" description="Secreted protein" evidence="2">
    <location>
        <begin position="28"/>
        <end position="133"/>
    </location>
</feature>
<evidence type="ECO:0000313" key="4">
    <source>
        <dbReference type="Proteomes" id="UP000603227"/>
    </source>
</evidence>
<keyword evidence="2" id="KW-0732">Signal</keyword>
<gene>
    <name evidence="3" type="ORF">GCM10017771_02620</name>
</gene>
<dbReference type="EMBL" id="BNAT01000001">
    <property type="protein sequence ID" value="GHH81229.1"/>
    <property type="molecule type" value="Genomic_DNA"/>
</dbReference>
<sequence length="133" mass="14198">MLRGTTTRTVISALAAVLLTLQLFAPAASFAAAYTPGHIKTRAEPGNTPKAKPVREKAVTYRTCGHPGDPTGPLRARDRHRAAIHTVPGAHARPLLGENPAAASEPERLSTRHHRPSRPLAAHTPAALQVFRC</sequence>
<name>A0A919GB79_9ACTN</name>
<keyword evidence="4" id="KW-1185">Reference proteome</keyword>
<dbReference type="Proteomes" id="UP000603227">
    <property type="component" value="Unassembled WGS sequence"/>
</dbReference>
<evidence type="ECO:0000313" key="3">
    <source>
        <dbReference type="EMBL" id="GHH81229.1"/>
    </source>
</evidence>
<dbReference type="RefSeq" id="WP_189780475.1">
    <property type="nucleotide sequence ID" value="NZ_BNAT01000001.1"/>
</dbReference>
<proteinExistence type="predicted"/>
<feature type="region of interest" description="Disordered" evidence="1">
    <location>
        <begin position="88"/>
        <end position="126"/>
    </location>
</feature>
<accession>A0A919GB79</accession>
<feature type="signal peptide" evidence="2">
    <location>
        <begin position="1"/>
        <end position="27"/>
    </location>
</feature>
<protein>
    <recommendedName>
        <fullName evidence="5">Secreted protein</fullName>
    </recommendedName>
</protein>
<reference evidence="3" key="1">
    <citation type="journal article" date="2014" name="Int. J. Syst. Evol. Microbiol.">
        <title>Complete genome sequence of Corynebacterium casei LMG S-19264T (=DSM 44701T), isolated from a smear-ripened cheese.</title>
        <authorList>
            <consortium name="US DOE Joint Genome Institute (JGI-PGF)"/>
            <person name="Walter F."/>
            <person name="Albersmeier A."/>
            <person name="Kalinowski J."/>
            <person name="Ruckert C."/>
        </authorList>
    </citation>
    <scope>NUCLEOTIDE SEQUENCE</scope>
    <source>
        <strain evidence="3">CGMCC 4.7403</strain>
    </source>
</reference>
<evidence type="ECO:0000256" key="1">
    <source>
        <dbReference type="SAM" id="MobiDB-lite"/>
    </source>
</evidence>
<dbReference type="AlphaFoldDB" id="A0A919GB79"/>
<evidence type="ECO:0000256" key="2">
    <source>
        <dbReference type="SAM" id="SignalP"/>
    </source>
</evidence>
<comment type="caution">
    <text evidence="3">The sequence shown here is derived from an EMBL/GenBank/DDBJ whole genome shotgun (WGS) entry which is preliminary data.</text>
</comment>